<proteinExistence type="predicted"/>
<evidence type="ECO:0000313" key="3">
    <source>
        <dbReference type="Proteomes" id="UP000198373"/>
    </source>
</evidence>
<organism evidence="2 3">
    <name type="scientific">Geodermatophilus pulveris</name>
    <dbReference type="NCBI Taxonomy" id="1564159"/>
    <lineage>
        <taxon>Bacteria</taxon>
        <taxon>Bacillati</taxon>
        <taxon>Actinomycetota</taxon>
        <taxon>Actinomycetes</taxon>
        <taxon>Geodermatophilales</taxon>
        <taxon>Geodermatophilaceae</taxon>
        <taxon>Geodermatophilus</taxon>
    </lineage>
</organism>
<dbReference type="AlphaFoldDB" id="A0A239ETK2"/>
<feature type="transmembrane region" description="Helical" evidence="1">
    <location>
        <begin position="75"/>
        <end position="97"/>
    </location>
</feature>
<keyword evidence="3" id="KW-1185">Reference proteome</keyword>
<evidence type="ECO:0000313" key="2">
    <source>
        <dbReference type="EMBL" id="SNS47985.1"/>
    </source>
</evidence>
<keyword evidence="1" id="KW-0812">Transmembrane</keyword>
<dbReference type="RefSeq" id="WP_089305551.1">
    <property type="nucleotide sequence ID" value="NZ_FZOO01000004.1"/>
</dbReference>
<accession>A0A239ETK2</accession>
<dbReference type="Proteomes" id="UP000198373">
    <property type="component" value="Unassembled WGS sequence"/>
</dbReference>
<gene>
    <name evidence="2" type="ORF">SAMN06893096_104297</name>
</gene>
<name>A0A239ETK2_9ACTN</name>
<keyword evidence="1" id="KW-0472">Membrane</keyword>
<protein>
    <submittedName>
        <fullName evidence="2">Uncharacterized protein</fullName>
    </submittedName>
</protein>
<feature type="transmembrane region" description="Helical" evidence="1">
    <location>
        <begin position="103"/>
        <end position="123"/>
    </location>
</feature>
<keyword evidence="1" id="KW-1133">Transmembrane helix</keyword>
<sequence length="145" mass="14058">MLVLVQAAGVALVTAYLQLLASVLSAAVGRPGFPAGAAVLVAEAGTLAVVQLVSVVLLVTAGALALATRRPVARWSLVAASGLQLALAAYWAVRLVALLDGGAAVLALLVVVAAAAPAAALGLSVGAPARAWFAGSPTGGGPPHR</sequence>
<feature type="transmembrane region" description="Helical" evidence="1">
    <location>
        <begin position="49"/>
        <end position="68"/>
    </location>
</feature>
<reference evidence="3" key="1">
    <citation type="submission" date="2017-06" db="EMBL/GenBank/DDBJ databases">
        <authorList>
            <person name="Varghese N."/>
            <person name="Submissions S."/>
        </authorList>
    </citation>
    <scope>NUCLEOTIDE SEQUENCE [LARGE SCALE GENOMIC DNA]</scope>
    <source>
        <strain evidence="3">DSM 46839</strain>
    </source>
</reference>
<dbReference type="EMBL" id="FZOO01000004">
    <property type="protein sequence ID" value="SNS47985.1"/>
    <property type="molecule type" value="Genomic_DNA"/>
</dbReference>
<evidence type="ECO:0000256" key="1">
    <source>
        <dbReference type="SAM" id="Phobius"/>
    </source>
</evidence>